<dbReference type="AlphaFoldDB" id="A0A148KLY7"/>
<evidence type="ECO:0000313" key="9">
    <source>
        <dbReference type="EMBL" id="KXI27300.1"/>
    </source>
</evidence>
<feature type="transmembrane region" description="Helical" evidence="7">
    <location>
        <begin position="56"/>
        <end position="74"/>
    </location>
</feature>
<keyword evidence="10" id="KW-1185">Reference proteome</keyword>
<sequence length="133" mass="14926">MTLISSHLFLLNNGVIWAIFILAIVCYALLIELCFIKPCCHHWQQKTHNWSASIKILLSSLPLLGLLGTISGLLKTFEYMTLNNGFAIQELLSGGIAEALFTTQLGLVMVIPGLLMFNYLQRRMVSWQLEQSA</sequence>
<feature type="domain" description="MotA/TolQ/ExbB proton channel" evidence="8">
    <location>
        <begin position="47"/>
        <end position="124"/>
    </location>
</feature>
<keyword evidence="3 7" id="KW-0812">Transmembrane</keyword>
<comment type="caution">
    <text evidence="9">The sequence shown here is derived from an EMBL/GenBank/DDBJ whole genome shotgun (WGS) entry which is preliminary data.</text>
</comment>
<gene>
    <name evidence="9" type="ORF">AX660_21475</name>
</gene>
<dbReference type="EMBL" id="LSNE01000011">
    <property type="protein sequence ID" value="KXI27300.1"/>
    <property type="molecule type" value="Genomic_DNA"/>
</dbReference>
<dbReference type="PANTHER" id="PTHR30625">
    <property type="entry name" value="PROTEIN TOLQ"/>
    <property type="match status" value="1"/>
</dbReference>
<name>A0A148KLY7_9ALTE</name>
<evidence type="ECO:0000256" key="1">
    <source>
        <dbReference type="ARBA" id="ARBA00004651"/>
    </source>
</evidence>
<dbReference type="GO" id="GO:0017038">
    <property type="term" value="P:protein import"/>
    <property type="evidence" value="ECO:0007669"/>
    <property type="project" value="TreeGrafter"/>
</dbReference>
<comment type="similarity">
    <text evidence="6">Belongs to the exbB/tolQ family.</text>
</comment>
<evidence type="ECO:0000256" key="3">
    <source>
        <dbReference type="ARBA" id="ARBA00022692"/>
    </source>
</evidence>
<dbReference type="Pfam" id="PF01618">
    <property type="entry name" value="MotA_ExbB"/>
    <property type="match status" value="1"/>
</dbReference>
<evidence type="ECO:0000256" key="6">
    <source>
        <dbReference type="RuleBase" id="RU004057"/>
    </source>
</evidence>
<evidence type="ECO:0000256" key="4">
    <source>
        <dbReference type="ARBA" id="ARBA00022989"/>
    </source>
</evidence>
<dbReference type="GO" id="GO:0005886">
    <property type="term" value="C:plasma membrane"/>
    <property type="evidence" value="ECO:0007669"/>
    <property type="project" value="UniProtKB-SubCell"/>
</dbReference>
<keyword evidence="2" id="KW-1003">Cell membrane</keyword>
<feature type="transmembrane region" description="Helical" evidence="7">
    <location>
        <begin position="94"/>
        <end position="117"/>
    </location>
</feature>
<dbReference type="PANTHER" id="PTHR30625:SF11">
    <property type="entry name" value="MOTA_TOLQ_EXBB PROTON CHANNEL DOMAIN-CONTAINING PROTEIN"/>
    <property type="match status" value="1"/>
</dbReference>
<dbReference type="RefSeq" id="WP_068380514.1">
    <property type="nucleotide sequence ID" value="NZ_LSNE01000011.1"/>
</dbReference>
<dbReference type="Proteomes" id="UP000070299">
    <property type="component" value="Unassembled WGS sequence"/>
</dbReference>
<evidence type="ECO:0000313" key="10">
    <source>
        <dbReference type="Proteomes" id="UP000070299"/>
    </source>
</evidence>
<reference evidence="10" key="1">
    <citation type="submission" date="2016-02" db="EMBL/GenBank/DDBJ databases">
        <authorList>
            <person name="Schultz-Johansen M."/>
            <person name="Glaring M.A."/>
            <person name="Bech P.K."/>
            <person name="Stougaard P."/>
        </authorList>
    </citation>
    <scope>NUCLEOTIDE SEQUENCE [LARGE SCALE GENOMIC DNA]</scope>
    <source>
        <strain evidence="10">S66</strain>
    </source>
</reference>
<dbReference type="InterPro" id="IPR002898">
    <property type="entry name" value="MotA_ExbB_proton_chnl"/>
</dbReference>
<comment type="subcellular location">
    <subcellularLocation>
        <location evidence="1">Cell membrane</location>
        <topology evidence="1">Multi-pass membrane protein</topology>
    </subcellularLocation>
    <subcellularLocation>
        <location evidence="6">Membrane</location>
        <topology evidence="6">Multi-pass membrane protein</topology>
    </subcellularLocation>
</comment>
<evidence type="ECO:0000259" key="8">
    <source>
        <dbReference type="Pfam" id="PF01618"/>
    </source>
</evidence>
<dbReference type="OrthoDB" id="6402327at2"/>
<dbReference type="InterPro" id="IPR050790">
    <property type="entry name" value="ExbB/TolQ_transport"/>
</dbReference>
<feature type="transmembrane region" description="Helical" evidence="7">
    <location>
        <begin position="15"/>
        <end position="35"/>
    </location>
</feature>
<keyword evidence="4 7" id="KW-1133">Transmembrane helix</keyword>
<keyword evidence="6" id="KW-0653">Protein transport</keyword>
<accession>A0A148KLY7</accession>
<evidence type="ECO:0000256" key="7">
    <source>
        <dbReference type="SAM" id="Phobius"/>
    </source>
</evidence>
<evidence type="ECO:0000256" key="2">
    <source>
        <dbReference type="ARBA" id="ARBA00022475"/>
    </source>
</evidence>
<evidence type="ECO:0000256" key="5">
    <source>
        <dbReference type="ARBA" id="ARBA00023136"/>
    </source>
</evidence>
<protein>
    <submittedName>
        <fullName evidence="9">Transporter</fullName>
    </submittedName>
</protein>
<organism evidence="9 10">
    <name type="scientific">Paraglaciecola hydrolytica</name>
    <dbReference type="NCBI Taxonomy" id="1799789"/>
    <lineage>
        <taxon>Bacteria</taxon>
        <taxon>Pseudomonadati</taxon>
        <taxon>Pseudomonadota</taxon>
        <taxon>Gammaproteobacteria</taxon>
        <taxon>Alteromonadales</taxon>
        <taxon>Alteromonadaceae</taxon>
        <taxon>Paraglaciecola</taxon>
    </lineage>
</organism>
<dbReference type="STRING" id="1799789.AX660_21475"/>
<keyword evidence="5 7" id="KW-0472">Membrane</keyword>
<proteinExistence type="inferred from homology"/>
<keyword evidence="6" id="KW-0813">Transport</keyword>